<feature type="transmembrane region" description="Helical" evidence="1">
    <location>
        <begin position="49"/>
        <end position="67"/>
    </location>
</feature>
<dbReference type="PIRSF" id="PIRSF031501">
    <property type="entry name" value="QueT"/>
    <property type="match status" value="1"/>
</dbReference>
<accession>A0A1C0Y8A2</accession>
<keyword evidence="3" id="KW-1185">Reference proteome</keyword>
<comment type="caution">
    <text evidence="2">The sequence shown here is derived from an EMBL/GenBank/DDBJ whole genome shotgun (WGS) entry which is preliminary data.</text>
</comment>
<keyword evidence="1" id="KW-0472">Membrane</keyword>
<dbReference type="InterPro" id="IPR010387">
    <property type="entry name" value="QueT"/>
</dbReference>
<organism evidence="2 3">
    <name type="scientific">Caryophanon tenue</name>
    <dbReference type="NCBI Taxonomy" id="33978"/>
    <lineage>
        <taxon>Bacteria</taxon>
        <taxon>Bacillati</taxon>
        <taxon>Bacillota</taxon>
        <taxon>Bacilli</taxon>
        <taxon>Bacillales</taxon>
        <taxon>Caryophanaceae</taxon>
        <taxon>Caryophanon</taxon>
    </lineage>
</organism>
<gene>
    <name evidence="2" type="ORF">A6M13_05020</name>
</gene>
<proteinExistence type="predicted"/>
<dbReference type="Proteomes" id="UP000093199">
    <property type="component" value="Unassembled WGS sequence"/>
</dbReference>
<feature type="transmembrane region" description="Helical" evidence="1">
    <location>
        <begin position="100"/>
        <end position="118"/>
    </location>
</feature>
<feature type="transmembrane region" description="Helical" evidence="1">
    <location>
        <begin position="6"/>
        <end position="28"/>
    </location>
</feature>
<evidence type="ECO:0000313" key="3">
    <source>
        <dbReference type="Proteomes" id="UP000093199"/>
    </source>
</evidence>
<dbReference type="RefSeq" id="WP_066547167.1">
    <property type="nucleotide sequence ID" value="NZ_MASJ01000038.1"/>
</dbReference>
<name>A0A1C0Y8A2_9BACL</name>
<keyword evidence="1" id="KW-1133">Transmembrane helix</keyword>
<dbReference type="STRING" id="33978.A6M13_05020"/>
<dbReference type="Pfam" id="PF06177">
    <property type="entry name" value="QueT"/>
    <property type="match status" value="1"/>
</dbReference>
<dbReference type="EMBL" id="MASJ01000038">
    <property type="protein sequence ID" value="OCS83387.1"/>
    <property type="molecule type" value="Genomic_DNA"/>
</dbReference>
<reference evidence="2 3" key="1">
    <citation type="submission" date="2016-07" db="EMBL/GenBank/DDBJ databases">
        <title>Caryophanon tenue genome sequencing.</title>
        <authorList>
            <person name="Verma A."/>
            <person name="Pal Y."/>
            <person name="Krishnamurthi S."/>
        </authorList>
    </citation>
    <scope>NUCLEOTIDE SEQUENCE [LARGE SCALE GENOMIC DNA]</scope>
    <source>
        <strain evidence="2 3">DSM 14152</strain>
    </source>
</reference>
<dbReference type="PANTHER" id="PTHR40044:SF1">
    <property type="entry name" value="INTEGRAL MEMBRANE PROTEIN"/>
    <property type="match status" value="1"/>
</dbReference>
<keyword evidence="1" id="KW-0812">Transmembrane</keyword>
<evidence type="ECO:0008006" key="4">
    <source>
        <dbReference type="Google" id="ProtNLM"/>
    </source>
</evidence>
<feature type="transmembrane region" description="Helical" evidence="1">
    <location>
        <begin position="130"/>
        <end position="151"/>
    </location>
</feature>
<dbReference type="PANTHER" id="PTHR40044">
    <property type="entry name" value="INTEGRAL MEMBRANE PROTEIN-RELATED"/>
    <property type="match status" value="1"/>
</dbReference>
<dbReference type="OrthoDB" id="1706970at2"/>
<dbReference type="AlphaFoldDB" id="A0A1C0Y8A2"/>
<feature type="transmembrane region" description="Helical" evidence="1">
    <location>
        <begin position="73"/>
        <end position="93"/>
    </location>
</feature>
<protein>
    <recommendedName>
        <fullName evidence="4">QueT transporter family protein</fullName>
    </recommendedName>
</protein>
<evidence type="ECO:0000256" key="1">
    <source>
        <dbReference type="SAM" id="Phobius"/>
    </source>
</evidence>
<sequence>MNTKFLATSGIIAALYIAVTMLLAPLSFGAVQFRFAEVFNHLIVFSPKYAIGVIIGVFISNALFSTLGVADLIFGVGHTIITFAIVLFVFKYVKNIWARLIINTGVFTTTMFIIAFQLNLVLELPFFETWLYLAIGEFVVLAIGMPIMFALNKRLQLAKFMK</sequence>
<evidence type="ECO:0000313" key="2">
    <source>
        <dbReference type="EMBL" id="OCS83387.1"/>
    </source>
</evidence>